<gene>
    <name evidence="1" type="ORF">B5E41_10430</name>
</gene>
<reference evidence="1 2" key="1">
    <citation type="submission" date="2017-03" db="EMBL/GenBank/DDBJ databases">
        <title>Genome of strain Rhizobium sp. CNPSo 668.</title>
        <authorList>
            <person name="Ribeiro R."/>
        </authorList>
    </citation>
    <scope>NUCLEOTIDE SEQUENCE [LARGE SCALE GENOMIC DNA]</scope>
    <source>
        <strain evidence="1 2">CNPSo 668</strain>
    </source>
</reference>
<name>A0A246DWZ5_9HYPH</name>
<organism evidence="1 2">
    <name type="scientific">Rhizobium esperanzae</name>
    <dbReference type="NCBI Taxonomy" id="1967781"/>
    <lineage>
        <taxon>Bacteria</taxon>
        <taxon>Pseudomonadati</taxon>
        <taxon>Pseudomonadota</taxon>
        <taxon>Alphaproteobacteria</taxon>
        <taxon>Hyphomicrobiales</taxon>
        <taxon>Rhizobiaceae</taxon>
        <taxon>Rhizobium/Agrobacterium group</taxon>
        <taxon>Rhizobium</taxon>
    </lineage>
</organism>
<accession>A0A246DWZ5</accession>
<dbReference type="EMBL" id="MXPU01000006">
    <property type="protein sequence ID" value="OWO94831.1"/>
    <property type="molecule type" value="Genomic_DNA"/>
</dbReference>
<proteinExistence type="predicted"/>
<evidence type="ECO:0000313" key="2">
    <source>
        <dbReference type="Proteomes" id="UP000197269"/>
    </source>
</evidence>
<comment type="caution">
    <text evidence="1">The sequence shown here is derived from an EMBL/GenBank/DDBJ whole genome shotgun (WGS) entry which is preliminary data.</text>
</comment>
<dbReference type="AlphaFoldDB" id="A0A246DWZ5"/>
<evidence type="ECO:0000313" key="1">
    <source>
        <dbReference type="EMBL" id="OWO94831.1"/>
    </source>
</evidence>
<protein>
    <submittedName>
        <fullName evidence="1">Uncharacterized protein</fullName>
    </submittedName>
</protein>
<dbReference type="RefSeq" id="WP_088393326.1">
    <property type="nucleotide sequence ID" value="NZ_MXPU01000006.1"/>
</dbReference>
<dbReference type="Proteomes" id="UP000197269">
    <property type="component" value="Unassembled WGS sequence"/>
</dbReference>
<sequence length="59" mass="6360">MKGWQLVLGSERLSKPFATVVQLFNPDAIVVVGFFSCKILQRLGAGRSQRPSTSPAGGR</sequence>